<dbReference type="OrthoDB" id="9809583at2"/>
<dbReference type="PANTHER" id="PTHR10963">
    <property type="entry name" value="GLYCOSYL HYDROLASE-RELATED"/>
    <property type="match status" value="1"/>
</dbReference>
<dbReference type="PROSITE" id="PS00330">
    <property type="entry name" value="HEMOLYSIN_CALCIUM"/>
    <property type="match status" value="2"/>
</dbReference>
<dbReference type="CDD" id="cd08023">
    <property type="entry name" value="GH16_laminarinase_like"/>
    <property type="match status" value="1"/>
</dbReference>
<dbReference type="Pfam" id="PF00353">
    <property type="entry name" value="HemolysinCabind"/>
    <property type="match status" value="2"/>
</dbReference>
<dbReference type="InterPro" id="IPR000757">
    <property type="entry name" value="Beta-glucanase-like"/>
</dbReference>
<dbReference type="SUPFAM" id="SSF51120">
    <property type="entry name" value="beta-Roll"/>
    <property type="match status" value="1"/>
</dbReference>
<dbReference type="Gene3D" id="2.60.120.200">
    <property type="match status" value="1"/>
</dbReference>
<dbReference type="RefSeq" id="WP_076624029.1">
    <property type="nucleotide sequence ID" value="NZ_BMEW01000001.1"/>
</dbReference>
<dbReference type="PANTHER" id="PTHR10963:SF55">
    <property type="entry name" value="GLYCOSIDE HYDROLASE FAMILY 16 PROTEIN"/>
    <property type="match status" value="1"/>
</dbReference>
<comment type="similarity">
    <text evidence="1">Belongs to the glycosyl hydrolase 16 family.</text>
</comment>
<feature type="domain" description="GH16" evidence="2">
    <location>
        <begin position="45"/>
        <end position="307"/>
    </location>
</feature>
<dbReference type="KEGG" id="tpro:Ga0080559_TMP3298"/>
<evidence type="ECO:0000259" key="2">
    <source>
        <dbReference type="PROSITE" id="PS51762"/>
    </source>
</evidence>
<dbReference type="InterPro" id="IPR011049">
    <property type="entry name" value="Serralysin-like_metalloprot_C"/>
</dbReference>
<dbReference type="GO" id="GO:0005509">
    <property type="term" value="F:calcium ion binding"/>
    <property type="evidence" value="ECO:0007669"/>
    <property type="project" value="InterPro"/>
</dbReference>
<dbReference type="AlphaFoldDB" id="A0A1U7D7F1"/>
<dbReference type="GO" id="GO:0004553">
    <property type="term" value="F:hydrolase activity, hydrolyzing O-glycosyl compounds"/>
    <property type="evidence" value="ECO:0007669"/>
    <property type="project" value="InterPro"/>
</dbReference>
<protein>
    <submittedName>
        <fullName evidence="3">Beta-glucanase/beta-glucan synthetase</fullName>
    </submittedName>
</protein>
<dbReference type="PROSITE" id="PS51762">
    <property type="entry name" value="GH16_2"/>
    <property type="match status" value="1"/>
</dbReference>
<reference evidence="3 4" key="1">
    <citation type="submission" date="2016-03" db="EMBL/GenBank/DDBJ databases">
        <title>Deep-sea bacteria in the southern Pacific.</title>
        <authorList>
            <person name="Tang K."/>
        </authorList>
    </citation>
    <scope>NUCLEOTIDE SEQUENCE [LARGE SCALE GENOMIC DNA]</scope>
    <source>
        <strain evidence="3 4">JLT2016</strain>
    </source>
</reference>
<dbReference type="STRING" id="1229727.Ga0080559_TMP3298"/>
<accession>A0A1U7D7F1</accession>
<dbReference type="Gene3D" id="2.150.10.10">
    <property type="entry name" value="Serralysin-like metalloprotease, C-terminal"/>
    <property type="match status" value="1"/>
</dbReference>
<dbReference type="InterPro" id="IPR050546">
    <property type="entry name" value="Glycosyl_Hydrlase_16"/>
</dbReference>
<evidence type="ECO:0000256" key="1">
    <source>
        <dbReference type="ARBA" id="ARBA00006865"/>
    </source>
</evidence>
<evidence type="ECO:0000313" key="3">
    <source>
        <dbReference type="EMBL" id="APX24094.1"/>
    </source>
</evidence>
<dbReference type="InterPro" id="IPR013320">
    <property type="entry name" value="ConA-like_dom_sf"/>
</dbReference>
<proteinExistence type="inferred from homology"/>
<sequence>MNTHSSRGHFHASLVARASRFDTLTETPLDISDDPASAELTTFYATSAAMSYAGPSQTITIDGADYVLTFGDEFNGSTVSFWNGYGNGGLWATSFSPHLDDTRSITSNNELQYYIDPDMSGLPNPFTVDQGVLTINASELDATQRQLADGYDYGSGMLSTEMTFDVSSGYIEISADVPDEQGFWSAFWMLPADGDWSSEIDIFEILGGTADTIHTNVWTDGTPDAAYLTGTDAADGFHTYGLFWDADSIQWFYDGELIRETANTITEEMFLIINLAVGGWAGDPDGTTDFGDGLSIDYVHVYELETDPNRNPAMQGDTFVPADPDVGTTQTEVINGSRWGDVIDAQAGDDTVYGDGGDDILSGGTGADRLFGQAGDDSLSGGAGNDHLIGGAGEDRLDGGAGTDHMWGGSYGADGSRDTFVFSAGSGADYVHDFEVAFDLIDLTFYGVDWSTVQSALSDQSWATRLDLAALGGSAGDAVYLANVALADLTSDNFLTSDLIA</sequence>
<evidence type="ECO:0000313" key="4">
    <source>
        <dbReference type="Proteomes" id="UP000186559"/>
    </source>
</evidence>
<dbReference type="InterPro" id="IPR018511">
    <property type="entry name" value="Hemolysin-typ_Ca-bd_CS"/>
</dbReference>
<gene>
    <name evidence="3" type="ORF">Ga0080559_TMP3298</name>
</gene>
<name>A0A1U7D7F1_9RHOB</name>
<dbReference type="Pfam" id="PF00722">
    <property type="entry name" value="Glyco_hydro_16"/>
    <property type="match status" value="1"/>
</dbReference>
<organism evidence="3 4">
    <name type="scientific">Salipiger profundus</name>
    <dbReference type="NCBI Taxonomy" id="1229727"/>
    <lineage>
        <taxon>Bacteria</taxon>
        <taxon>Pseudomonadati</taxon>
        <taxon>Pseudomonadota</taxon>
        <taxon>Alphaproteobacteria</taxon>
        <taxon>Rhodobacterales</taxon>
        <taxon>Roseobacteraceae</taxon>
        <taxon>Salipiger</taxon>
    </lineage>
</organism>
<dbReference type="Proteomes" id="UP000186559">
    <property type="component" value="Chromosome"/>
</dbReference>
<dbReference type="EMBL" id="CP014796">
    <property type="protein sequence ID" value="APX24094.1"/>
    <property type="molecule type" value="Genomic_DNA"/>
</dbReference>
<keyword evidence="4" id="KW-1185">Reference proteome</keyword>
<dbReference type="GO" id="GO:0005975">
    <property type="term" value="P:carbohydrate metabolic process"/>
    <property type="evidence" value="ECO:0007669"/>
    <property type="project" value="InterPro"/>
</dbReference>
<dbReference type="InterPro" id="IPR001343">
    <property type="entry name" value="Hemolysn_Ca-bd"/>
</dbReference>
<dbReference type="SUPFAM" id="SSF49899">
    <property type="entry name" value="Concanavalin A-like lectins/glucanases"/>
    <property type="match status" value="1"/>
</dbReference>
<dbReference type="PRINTS" id="PR00313">
    <property type="entry name" value="CABNDNGRPT"/>
</dbReference>